<evidence type="ECO:0000313" key="2">
    <source>
        <dbReference type="Proteomes" id="UP001497602"/>
    </source>
</evidence>
<reference evidence="1 2" key="1">
    <citation type="submission" date="2024-05" db="EMBL/GenBank/DDBJ databases">
        <authorList>
            <person name="Duchaud E."/>
        </authorList>
    </citation>
    <scope>NUCLEOTIDE SEQUENCE [LARGE SCALE GENOMIC DNA]</scope>
    <source>
        <strain evidence="1">Ena-SAMPLE-TAB-13-05-2024-13:56:06:370-140305</strain>
    </source>
</reference>
<keyword evidence="2" id="KW-1185">Reference proteome</keyword>
<dbReference type="Proteomes" id="UP001497602">
    <property type="component" value="Unassembled WGS sequence"/>
</dbReference>
<dbReference type="EMBL" id="CAXJRC010000013">
    <property type="protein sequence ID" value="CAL2106352.1"/>
    <property type="molecule type" value="Genomic_DNA"/>
</dbReference>
<dbReference type="NCBIfam" id="TIGR01537">
    <property type="entry name" value="portal_HK97"/>
    <property type="match status" value="1"/>
</dbReference>
<comment type="caution">
    <text evidence="1">The sequence shown here is derived from an EMBL/GenBank/DDBJ whole genome shotgun (WGS) entry which is preliminary data.</text>
</comment>
<evidence type="ECO:0000313" key="1">
    <source>
        <dbReference type="EMBL" id="CAL2106352.1"/>
    </source>
</evidence>
<protein>
    <submittedName>
        <fullName evidence="1">Phage portal protein</fullName>
    </submittedName>
</protein>
<name>A0ABP1FAZ1_9FLAO</name>
<sequence length="396" mass="44503">MLFQALQNEFKGQSVSSGFGLWPSITSSSVVNTSSALTLSAFYNAVDIISNDFAKLPKSLYQKIEGDRKKKPDHSINYILSRRPNKLMTSFMFDKMMIQYAILKGNAYAIIERDYKEKVVALHLVEQDKTSVTVWKKNKKLYYEIDGEMYSSDDVIHVPGFSFDGITGIGVVSFAAKSLGVNLKSQNFADEYYDSKGEGIAVVTSSKSMDSDAKIRLSNAITSRLSQKGMVKATVLDESNTFQHIKLTPQESQFLQTNSNGVLEVARWLNLPPHKLKSLENATFSNIEHQEIAHVSDSVLPWSLKFQNEYTVKLLSVAEEIEGYYIKFNTKSLLRADLKAQSEFFSKMIYAGVYTRNEVRALFELNALEGLDSPLTPVNTNILEQIDALLKQKQDG</sequence>
<organism evidence="1 2">
    <name type="scientific">Tenacibaculum vairaonense</name>
    <dbReference type="NCBI Taxonomy" id="3137860"/>
    <lineage>
        <taxon>Bacteria</taxon>
        <taxon>Pseudomonadati</taxon>
        <taxon>Bacteroidota</taxon>
        <taxon>Flavobacteriia</taxon>
        <taxon>Flavobacteriales</taxon>
        <taxon>Flavobacteriaceae</taxon>
        <taxon>Tenacibaculum</taxon>
    </lineage>
</organism>
<accession>A0ABP1FAZ1</accession>
<dbReference type="Pfam" id="PF04860">
    <property type="entry name" value="Phage_portal"/>
    <property type="match status" value="1"/>
</dbReference>
<dbReference type="InterPro" id="IPR006427">
    <property type="entry name" value="Portal_HK97"/>
</dbReference>
<dbReference type="RefSeq" id="WP_348738118.1">
    <property type="nucleotide sequence ID" value="NZ_CAXJRC010000013.1"/>
</dbReference>
<gene>
    <name evidence="1" type="ORF">T190115A13A_210006</name>
</gene>
<proteinExistence type="predicted"/>
<dbReference type="InterPro" id="IPR006944">
    <property type="entry name" value="Phage/GTA_portal"/>
</dbReference>